<dbReference type="InterPro" id="IPR003439">
    <property type="entry name" value="ABC_transporter-like_ATP-bd"/>
</dbReference>
<name>A0ABS9MQA6_9BURK</name>
<organism evidence="5 6">
    <name type="scientific">Mesosutterella porci</name>
    <dbReference type="NCBI Taxonomy" id="2915351"/>
    <lineage>
        <taxon>Bacteria</taxon>
        <taxon>Pseudomonadati</taxon>
        <taxon>Pseudomonadota</taxon>
        <taxon>Betaproteobacteria</taxon>
        <taxon>Burkholderiales</taxon>
        <taxon>Sutterellaceae</taxon>
        <taxon>Mesosutterella</taxon>
    </lineage>
</organism>
<dbReference type="InterPro" id="IPR003593">
    <property type="entry name" value="AAA+_ATPase"/>
</dbReference>
<dbReference type="Proteomes" id="UP001297600">
    <property type="component" value="Unassembled WGS sequence"/>
</dbReference>
<dbReference type="PANTHER" id="PTHR24220:SF659">
    <property type="entry name" value="TRANSPORTER, PUTATIVE-RELATED"/>
    <property type="match status" value="1"/>
</dbReference>
<dbReference type="EMBL" id="JAKNCT010000002">
    <property type="protein sequence ID" value="MCG5030218.1"/>
    <property type="molecule type" value="Genomic_DNA"/>
</dbReference>
<evidence type="ECO:0000313" key="5">
    <source>
        <dbReference type="EMBL" id="MCG5030218.1"/>
    </source>
</evidence>
<evidence type="ECO:0000256" key="3">
    <source>
        <dbReference type="ARBA" id="ARBA00022840"/>
    </source>
</evidence>
<feature type="domain" description="ABC transporter" evidence="4">
    <location>
        <begin position="6"/>
        <end position="216"/>
    </location>
</feature>
<dbReference type="SUPFAM" id="SSF52540">
    <property type="entry name" value="P-loop containing nucleoside triphosphate hydrolases"/>
    <property type="match status" value="1"/>
</dbReference>
<dbReference type="PANTHER" id="PTHR24220">
    <property type="entry name" value="IMPORT ATP-BINDING PROTEIN"/>
    <property type="match status" value="1"/>
</dbReference>
<dbReference type="Gene3D" id="3.40.50.300">
    <property type="entry name" value="P-loop containing nucleotide triphosphate hydrolases"/>
    <property type="match status" value="1"/>
</dbReference>
<evidence type="ECO:0000256" key="1">
    <source>
        <dbReference type="ARBA" id="ARBA00022475"/>
    </source>
</evidence>
<dbReference type="PROSITE" id="PS50893">
    <property type="entry name" value="ABC_TRANSPORTER_2"/>
    <property type="match status" value="1"/>
</dbReference>
<protein>
    <submittedName>
        <fullName evidence="5">ATP-binding cassette domain-containing protein</fullName>
    </submittedName>
</protein>
<keyword evidence="6" id="KW-1185">Reference proteome</keyword>
<reference evidence="5 6" key="1">
    <citation type="submission" date="2022-02" db="EMBL/GenBank/DDBJ databases">
        <title>Mesosutterella porci, a novel member of the family Sutterellaceae from pig feces.</title>
        <authorList>
            <person name="Wylensek D."/>
            <person name="Clavel T."/>
        </authorList>
    </citation>
    <scope>NUCLEOTIDE SEQUENCE [LARGE SCALE GENOMIC DNA]</scope>
    <source>
        <strain evidence="6">oilRF-744-wt-GAM-9</strain>
    </source>
</reference>
<dbReference type="RefSeq" id="WP_237977873.1">
    <property type="nucleotide sequence ID" value="NZ_JAKNCT010000002.1"/>
</dbReference>
<dbReference type="Pfam" id="PF00005">
    <property type="entry name" value="ABC_tran"/>
    <property type="match status" value="1"/>
</dbReference>
<gene>
    <name evidence="5" type="ORF">MAF45_01940</name>
</gene>
<evidence type="ECO:0000256" key="2">
    <source>
        <dbReference type="ARBA" id="ARBA00022741"/>
    </source>
</evidence>
<keyword evidence="3 5" id="KW-0067">ATP-binding</keyword>
<dbReference type="SMART" id="SM00382">
    <property type="entry name" value="AAA"/>
    <property type="match status" value="1"/>
</dbReference>
<keyword evidence="2" id="KW-0547">Nucleotide-binding</keyword>
<evidence type="ECO:0000313" key="6">
    <source>
        <dbReference type="Proteomes" id="UP001297600"/>
    </source>
</evidence>
<proteinExistence type="predicted"/>
<sequence length="217" mass="22786">MSDNFIELHQVTTSRGLFPILSGFTLSVSRGQFLDLYGPTGCGKTTVLKVIAGLVRPAAGSVLVAGQDLSRLSAGQLRAMRRSFGFMSLEALPQDDETLENAVLLPALLAGYSLGEASRLTAQALGLCGLTPLASERLHSLSNGTRQLACLALALVHQPMLILADEPTARLDAQKTQLVMSLLGQYARQGGAVIAVSSSPLPAAGVLAIDMEKLHHA</sequence>
<dbReference type="GO" id="GO:0005524">
    <property type="term" value="F:ATP binding"/>
    <property type="evidence" value="ECO:0007669"/>
    <property type="project" value="UniProtKB-KW"/>
</dbReference>
<comment type="caution">
    <text evidence="5">The sequence shown here is derived from an EMBL/GenBank/DDBJ whole genome shotgun (WGS) entry which is preliminary data.</text>
</comment>
<keyword evidence="1" id="KW-0472">Membrane</keyword>
<accession>A0ABS9MQA6</accession>
<keyword evidence="1" id="KW-1003">Cell membrane</keyword>
<evidence type="ECO:0000259" key="4">
    <source>
        <dbReference type="PROSITE" id="PS50893"/>
    </source>
</evidence>
<dbReference type="InterPro" id="IPR015854">
    <property type="entry name" value="ABC_transpr_LolD-like"/>
</dbReference>
<dbReference type="InterPro" id="IPR027417">
    <property type="entry name" value="P-loop_NTPase"/>
</dbReference>